<reference evidence="12" key="1">
    <citation type="journal article" date="2020" name="mSystems">
        <title>Genome- and Community-Level Interaction Insights into Carbon Utilization and Element Cycling Functions of Hydrothermarchaeota in Hydrothermal Sediment.</title>
        <authorList>
            <person name="Zhou Z."/>
            <person name="Liu Y."/>
            <person name="Xu W."/>
            <person name="Pan J."/>
            <person name="Luo Z.H."/>
            <person name="Li M."/>
        </authorList>
    </citation>
    <scope>NUCLEOTIDE SEQUENCE [LARGE SCALE GENOMIC DNA]</scope>
    <source>
        <strain evidence="12">SpSt-966</strain>
    </source>
</reference>
<feature type="binding site" evidence="9">
    <location>
        <position position="98"/>
    </location>
    <ligand>
        <name>alpha-D-glucose 1-phosphate</name>
        <dbReference type="ChEBI" id="CHEBI:58601"/>
    </ligand>
</feature>
<evidence type="ECO:0000259" key="10">
    <source>
        <dbReference type="Pfam" id="PF00483"/>
    </source>
</evidence>
<gene>
    <name evidence="9" type="primary">glgC</name>
    <name evidence="12" type="ORF">ENX73_05225</name>
</gene>
<evidence type="ECO:0000256" key="9">
    <source>
        <dbReference type="HAMAP-Rule" id="MF_00624"/>
    </source>
</evidence>
<name>A0A7V3RF45_9BACT</name>
<feature type="domain" description="Nucleotidyl transferase" evidence="10">
    <location>
        <begin position="6"/>
        <end position="258"/>
    </location>
</feature>
<feature type="binding site" evidence="9">
    <location>
        <position position="189"/>
    </location>
    <ligand>
        <name>alpha-D-glucose 1-phosphate</name>
        <dbReference type="ChEBI" id="CHEBI:58601"/>
    </ligand>
</feature>
<feature type="domain" description="Glucose-1-phosphate adenylyltransferase/Bifunctional protein GlmU-like C-terminal hexapeptide" evidence="11">
    <location>
        <begin position="288"/>
        <end position="379"/>
    </location>
</feature>
<comment type="similarity">
    <text evidence="1 9">Belongs to the bacterial/plant glucose-1-phosphate adenylyltransferase family.</text>
</comment>
<dbReference type="Gene3D" id="2.160.10.10">
    <property type="entry name" value="Hexapeptide repeat proteins"/>
    <property type="match status" value="1"/>
</dbReference>
<keyword evidence="4 9" id="KW-0548">Nucleotidyltransferase</keyword>
<dbReference type="HAMAP" id="MF_00624">
    <property type="entry name" value="GlgC"/>
    <property type="match status" value="1"/>
</dbReference>
<organism evidence="12">
    <name type="scientific">Mesoaciditoga lauensis</name>
    <dbReference type="NCBI Taxonomy" id="1495039"/>
    <lineage>
        <taxon>Bacteria</taxon>
        <taxon>Thermotogati</taxon>
        <taxon>Thermotogota</taxon>
        <taxon>Thermotogae</taxon>
        <taxon>Mesoaciditogales</taxon>
        <taxon>Mesoaciditogaceae</taxon>
        <taxon>Mesoaciditoga</taxon>
    </lineage>
</organism>
<evidence type="ECO:0000256" key="4">
    <source>
        <dbReference type="ARBA" id="ARBA00022695"/>
    </source>
</evidence>
<evidence type="ECO:0000256" key="7">
    <source>
        <dbReference type="ARBA" id="ARBA00023056"/>
    </source>
</evidence>
<dbReference type="GO" id="GO:0005978">
    <property type="term" value="P:glycogen biosynthetic process"/>
    <property type="evidence" value="ECO:0007669"/>
    <property type="project" value="UniProtKB-UniRule"/>
</dbReference>
<evidence type="ECO:0000256" key="3">
    <source>
        <dbReference type="ARBA" id="ARBA00022679"/>
    </source>
</evidence>
<comment type="catalytic activity">
    <reaction evidence="9">
        <text>alpha-D-glucose 1-phosphate + ATP + H(+) = ADP-alpha-D-glucose + diphosphate</text>
        <dbReference type="Rhea" id="RHEA:12120"/>
        <dbReference type="ChEBI" id="CHEBI:15378"/>
        <dbReference type="ChEBI" id="CHEBI:30616"/>
        <dbReference type="ChEBI" id="CHEBI:33019"/>
        <dbReference type="ChEBI" id="CHEBI:57498"/>
        <dbReference type="ChEBI" id="CHEBI:58601"/>
        <dbReference type="EC" id="2.7.7.27"/>
    </reaction>
</comment>
<dbReference type="InterPro" id="IPR005836">
    <property type="entry name" value="ADP_Glu_pyroP_CS"/>
</dbReference>
<proteinExistence type="inferred from homology"/>
<dbReference type="InterPro" id="IPR011004">
    <property type="entry name" value="Trimer_LpxA-like_sf"/>
</dbReference>
<dbReference type="NCBIfam" id="NF003670">
    <property type="entry name" value="PRK05293.1"/>
    <property type="match status" value="1"/>
</dbReference>
<keyword evidence="5 9" id="KW-0547">Nucleotide-binding</keyword>
<keyword evidence="6 9" id="KW-0067">ATP-binding</keyword>
<keyword evidence="7 9" id="KW-0320">Glycogen biosynthesis</keyword>
<accession>A0A7V3RF45</accession>
<dbReference type="PANTHER" id="PTHR43523">
    <property type="entry name" value="GLUCOSE-1-PHOSPHATE ADENYLYLTRANSFERASE-RELATED"/>
    <property type="match status" value="1"/>
</dbReference>
<evidence type="ECO:0000256" key="5">
    <source>
        <dbReference type="ARBA" id="ARBA00022741"/>
    </source>
</evidence>
<dbReference type="PANTHER" id="PTHR43523:SF2">
    <property type="entry name" value="GLUCOSE-1-PHOSPHATE ADENYLYLTRANSFERASE"/>
    <property type="match status" value="1"/>
</dbReference>
<dbReference type="UniPathway" id="UPA00164"/>
<dbReference type="InterPro" id="IPR011832">
    <property type="entry name" value="GlgDAde_trans"/>
</dbReference>
<dbReference type="Pfam" id="PF00483">
    <property type="entry name" value="NTP_transferase"/>
    <property type="match status" value="1"/>
</dbReference>
<dbReference type="SUPFAM" id="SSF51161">
    <property type="entry name" value="Trimeric LpxA-like enzymes"/>
    <property type="match status" value="1"/>
</dbReference>
<evidence type="ECO:0000256" key="8">
    <source>
        <dbReference type="ARBA" id="ARBA00023277"/>
    </source>
</evidence>
<dbReference type="InterPro" id="IPR056818">
    <property type="entry name" value="GlmU/GlgC-like_hexapep"/>
</dbReference>
<dbReference type="InterPro" id="IPR029044">
    <property type="entry name" value="Nucleotide-diphossugar_trans"/>
</dbReference>
<dbReference type="Gene3D" id="3.90.550.10">
    <property type="entry name" value="Spore Coat Polysaccharide Biosynthesis Protein SpsA, Chain A"/>
    <property type="match status" value="1"/>
</dbReference>
<keyword evidence="2 9" id="KW-0321">Glycogen metabolism</keyword>
<comment type="caution">
    <text evidence="12">The sequence shown here is derived from an EMBL/GenBank/DDBJ whole genome shotgun (WGS) entry which is preliminary data.</text>
</comment>
<comment type="pathway">
    <text evidence="9">Glycan biosynthesis; glycogen biosynthesis.</text>
</comment>
<comment type="function">
    <text evidence="9">Involved in the biosynthesis of ADP-glucose, a building block required for the elongation reactions to produce glycogen. Catalyzes the reaction between ATP and alpha-D-glucose 1-phosphate (G1P) to produce pyrophosphate and ADP-Glc.</text>
</comment>
<dbReference type="GO" id="GO:0008878">
    <property type="term" value="F:glucose-1-phosphate adenylyltransferase activity"/>
    <property type="evidence" value="ECO:0007669"/>
    <property type="project" value="UniProtKB-UniRule"/>
</dbReference>
<dbReference type="Pfam" id="PF24894">
    <property type="entry name" value="Hexapep_GlmU"/>
    <property type="match status" value="1"/>
</dbReference>
<dbReference type="InterPro" id="IPR023049">
    <property type="entry name" value="GlgC_bac"/>
</dbReference>
<evidence type="ECO:0000256" key="2">
    <source>
        <dbReference type="ARBA" id="ARBA00022600"/>
    </source>
</evidence>
<evidence type="ECO:0000313" key="12">
    <source>
        <dbReference type="EMBL" id="HGE75506.1"/>
    </source>
</evidence>
<feature type="binding site" evidence="9">
    <location>
        <position position="163"/>
    </location>
    <ligand>
        <name>alpha-D-glucose 1-phosphate</name>
        <dbReference type="ChEBI" id="CHEBI:58601"/>
    </ligand>
</feature>
<dbReference type="GO" id="GO:0005524">
    <property type="term" value="F:ATP binding"/>
    <property type="evidence" value="ECO:0007669"/>
    <property type="project" value="UniProtKB-KW"/>
</dbReference>
<keyword evidence="8 9" id="KW-0119">Carbohydrate metabolism</keyword>
<sequence>MSEIVAMILAGGQGTRLGVLTENVVKPAVPFGGKYRIIDFTLSNCTNSSIYTVGVLTQYRPRVLSSHLGIGRDWDMDRKNGGLFVLSPYAAAAEGEWYKGTAHAVAQNIDFIDQFSPKYVLILSGDHVYAMDYNEMLDFHISKNASATIACIRVPIAEANRFGTIITDNTYKVKEFEEKPAHPRSQLASMGIYLFDWKLLKQMLIEDSNDQNSSHDFGKDVIPKIVSQNINFYAYEFDGYWRDVGTIESFWESNLDLTRPMPALNLYDENWRFYTHSAEMPPAFFAKDSDVINSLVSEGCLVHAKVENSVLFQGVHVGKGTIIKNSVVMTNVEIGTNCVLENLIIGENSIIKDDSVIGVGPELTNKLYPGIYNNGISVIGEGVTLCKGAKIGKNCSIENFLNMELLKVKEIESGKNLKESGLV</sequence>
<keyword evidence="3 9" id="KW-0808">Transferase</keyword>
<dbReference type="EC" id="2.7.7.27" evidence="9"/>
<comment type="subunit">
    <text evidence="9">Homotetramer.</text>
</comment>
<dbReference type="NCBIfam" id="TIGR02091">
    <property type="entry name" value="glgC"/>
    <property type="match status" value="1"/>
</dbReference>
<dbReference type="EMBL" id="DTPE01000206">
    <property type="protein sequence ID" value="HGE75506.1"/>
    <property type="molecule type" value="Genomic_DNA"/>
</dbReference>
<dbReference type="SUPFAM" id="SSF53448">
    <property type="entry name" value="Nucleotide-diphospho-sugar transferases"/>
    <property type="match status" value="1"/>
</dbReference>
<feature type="site" description="Could play a key role in the communication between the regulatory and the substrate sites" evidence="9">
    <location>
        <position position="58"/>
    </location>
</feature>
<dbReference type="InterPro" id="IPR005835">
    <property type="entry name" value="NTP_transferase_dom"/>
</dbReference>
<evidence type="ECO:0000256" key="1">
    <source>
        <dbReference type="ARBA" id="ARBA00010443"/>
    </source>
</evidence>
<dbReference type="PROSITE" id="PS00809">
    <property type="entry name" value="ADP_GLC_PYROPHOSPH_2"/>
    <property type="match status" value="1"/>
</dbReference>
<feature type="binding site" evidence="9">
    <location>
        <begin position="178"/>
        <end position="179"/>
    </location>
    <ligand>
        <name>alpha-D-glucose 1-phosphate</name>
        <dbReference type="ChEBI" id="CHEBI:58601"/>
    </ligand>
</feature>
<evidence type="ECO:0000259" key="11">
    <source>
        <dbReference type="Pfam" id="PF24894"/>
    </source>
</evidence>
<dbReference type="InterPro" id="IPR011831">
    <property type="entry name" value="ADP-Glc_PPase"/>
</dbReference>
<dbReference type="NCBIfam" id="TIGR02092">
    <property type="entry name" value="glgD"/>
    <property type="match status" value="1"/>
</dbReference>
<dbReference type="AlphaFoldDB" id="A0A7V3RF45"/>
<feature type="site" description="Could play a key role in the communication between the regulatory and the substrate sites" evidence="9">
    <location>
        <position position="97"/>
    </location>
</feature>
<dbReference type="CDD" id="cd04651">
    <property type="entry name" value="LbH_G1P_AT_C"/>
    <property type="match status" value="1"/>
</dbReference>
<dbReference type="CDD" id="cd02508">
    <property type="entry name" value="ADP_Glucose_PP"/>
    <property type="match status" value="1"/>
</dbReference>
<evidence type="ECO:0000256" key="6">
    <source>
        <dbReference type="ARBA" id="ARBA00022840"/>
    </source>
</evidence>
<protein>
    <recommendedName>
        <fullName evidence="9">Glucose-1-phosphate adenylyltransferase</fullName>
        <ecNumber evidence="9">2.7.7.27</ecNumber>
    </recommendedName>
    <alternativeName>
        <fullName evidence="9">ADP-glucose pyrophosphorylase</fullName>
        <shortName evidence="9">ADPGlc PPase</shortName>
    </alternativeName>
    <alternativeName>
        <fullName evidence="9">ADP-glucose synthase</fullName>
    </alternativeName>
</protein>